<feature type="transmembrane region" description="Helical" evidence="1">
    <location>
        <begin position="76"/>
        <end position="97"/>
    </location>
</feature>
<name>A0ABU2FD99_9EURY</name>
<keyword evidence="1" id="KW-0812">Transmembrane</keyword>
<comment type="caution">
    <text evidence="3">The sequence shown here is derived from an EMBL/GenBank/DDBJ whole genome shotgun (WGS) entry which is preliminary data.</text>
</comment>
<keyword evidence="1" id="KW-1133">Transmembrane helix</keyword>
<feature type="domain" description="DUF8071" evidence="2">
    <location>
        <begin position="72"/>
        <end position="215"/>
    </location>
</feature>
<feature type="transmembrane region" description="Helical" evidence="1">
    <location>
        <begin position="147"/>
        <end position="165"/>
    </location>
</feature>
<organism evidence="3 4">
    <name type="scientific">Haloarcula saliterrae</name>
    <dbReference type="NCBI Taxonomy" id="2950534"/>
    <lineage>
        <taxon>Archaea</taxon>
        <taxon>Methanobacteriati</taxon>
        <taxon>Methanobacteriota</taxon>
        <taxon>Stenosarchaea group</taxon>
        <taxon>Halobacteria</taxon>
        <taxon>Halobacteriales</taxon>
        <taxon>Haloarculaceae</taxon>
        <taxon>Haloarcula</taxon>
    </lineage>
</organism>
<feature type="transmembrane region" description="Helical" evidence="1">
    <location>
        <begin position="185"/>
        <end position="204"/>
    </location>
</feature>
<gene>
    <name evidence="3" type="ORF">NDI56_12575</name>
</gene>
<evidence type="ECO:0000256" key="1">
    <source>
        <dbReference type="SAM" id="Phobius"/>
    </source>
</evidence>
<accession>A0ABU2FD99</accession>
<evidence type="ECO:0000313" key="4">
    <source>
        <dbReference type="Proteomes" id="UP001259659"/>
    </source>
</evidence>
<protein>
    <recommendedName>
        <fullName evidence="2">DUF8071 domain-containing protein</fullName>
    </recommendedName>
</protein>
<keyword evidence="4" id="KW-1185">Reference proteome</keyword>
<dbReference type="RefSeq" id="WP_310919897.1">
    <property type="nucleotide sequence ID" value="NZ_JAMQON010000003.1"/>
</dbReference>
<evidence type="ECO:0000259" key="2">
    <source>
        <dbReference type="Pfam" id="PF26268"/>
    </source>
</evidence>
<dbReference type="Proteomes" id="UP001259659">
    <property type="component" value="Unassembled WGS sequence"/>
</dbReference>
<feature type="transmembrane region" description="Helical" evidence="1">
    <location>
        <begin position="121"/>
        <end position="140"/>
    </location>
</feature>
<reference evidence="3 4" key="1">
    <citation type="submission" date="2022-06" db="EMBL/GenBank/DDBJ databases">
        <title>Haloarcula sp. a new haloarchaeum isolate from saline soil.</title>
        <authorList>
            <person name="Strakova D."/>
            <person name="Galisteo C."/>
            <person name="Sanchez-Porro C."/>
            <person name="Ventosa A."/>
        </authorList>
    </citation>
    <scope>NUCLEOTIDE SEQUENCE [LARGE SCALE GENOMIC DNA]</scope>
    <source>
        <strain evidence="3 4">S1CR25-12</strain>
    </source>
</reference>
<dbReference type="EMBL" id="JAMQON010000003">
    <property type="protein sequence ID" value="MDS0260231.1"/>
    <property type="molecule type" value="Genomic_DNA"/>
</dbReference>
<dbReference type="Pfam" id="PF26268">
    <property type="entry name" value="DUF8071"/>
    <property type="match status" value="1"/>
</dbReference>
<dbReference type="InterPro" id="IPR058384">
    <property type="entry name" value="DUF8071"/>
</dbReference>
<sequence>MRPQWSSLRDRLTTAIALGLAVVSWTAAAARDASVWALKAARDVTARLASNAETGLRESRRLLDGPVRTLLLGRRAVVSVLAGLLAAPLALGSAWWVDTNVGYDTLTELVAGTWYGTNPELGVFLAAAVLVGLGAVSAGLNSGLVPTSALVVAPIFGAALTRYGTTAPAYGGGTAVVSLPEAVASAAYVGLVLGVPIAVGGFLLGTALRRIGVVVTDIGGPSRPAEQA</sequence>
<keyword evidence="1" id="KW-0472">Membrane</keyword>
<proteinExistence type="predicted"/>
<evidence type="ECO:0000313" key="3">
    <source>
        <dbReference type="EMBL" id="MDS0260231.1"/>
    </source>
</evidence>